<accession>A0A2G5TT99</accession>
<reference evidence="3" key="1">
    <citation type="submission" date="2017-10" db="EMBL/GenBank/DDBJ databases">
        <title>Rapid genome shrinkage in a self-fertile nematode reveals novel sperm competition proteins.</title>
        <authorList>
            <person name="Yin D."/>
            <person name="Schwarz E.M."/>
            <person name="Thomas C.G."/>
            <person name="Felde R.L."/>
            <person name="Korf I.F."/>
            <person name="Cutter A.D."/>
            <person name="Schartner C.M."/>
            <person name="Ralston E.J."/>
            <person name="Meyer B.J."/>
            <person name="Haag E.S."/>
        </authorList>
    </citation>
    <scope>NUCLEOTIDE SEQUENCE [LARGE SCALE GENOMIC DNA]</scope>
    <source>
        <strain evidence="3">JU1422</strain>
    </source>
</reference>
<evidence type="ECO:0000313" key="3">
    <source>
        <dbReference type="Proteomes" id="UP000230233"/>
    </source>
</evidence>
<gene>
    <name evidence="2" type="primary">Cni-Y116F11A.3</name>
    <name evidence="2" type="synonym">Cnig_chr_V.g21732</name>
    <name evidence="2" type="ORF">B9Z55_021732</name>
</gene>
<dbReference type="EMBL" id="PDUG01000005">
    <property type="protein sequence ID" value="PIC30525.1"/>
    <property type="molecule type" value="Genomic_DNA"/>
</dbReference>
<proteinExistence type="predicted"/>
<sequence>MLKFSKILILILLVFSSTVVSDNYTCNACGQRVYGTYLPNDVETLINFMELMSTHYYCPSNIFYLSVEDCTNYIVTPFSFFYRIFYAVAFPFRDYYCRPFCDGGTGEDYELVL</sequence>
<protein>
    <recommendedName>
        <fullName evidence="4">Saposin B-type domain-containing protein</fullName>
    </recommendedName>
</protein>
<dbReference type="OrthoDB" id="5796299at2759"/>
<evidence type="ECO:0000313" key="2">
    <source>
        <dbReference type="EMBL" id="PIC30525.1"/>
    </source>
</evidence>
<keyword evidence="3" id="KW-1185">Reference proteome</keyword>
<keyword evidence="1" id="KW-0732">Signal</keyword>
<evidence type="ECO:0000256" key="1">
    <source>
        <dbReference type="SAM" id="SignalP"/>
    </source>
</evidence>
<feature type="signal peptide" evidence="1">
    <location>
        <begin position="1"/>
        <end position="21"/>
    </location>
</feature>
<name>A0A2G5TT99_9PELO</name>
<comment type="caution">
    <text evidence="2">The sequence shown here is derived from an EMBL/GenBank/DDBJ whole genome shotgun (WGS) entry which is preliminary data.</text>
</comment>
<dbReference type="AlphaFoldDB" id="A0A2G5TT99"/>
<evidence type="ECO:0008006" key="4">
    <source>
        <dbReference type="Google" id="ProtNLM"/>
    </source>
</evidence>
<organism evidence="2 3">
    <name type="scientific">Caenorhabditis nigoni</name>
    <dbReference type="NCBI Taxonomy" id="1611254"/>
    <lineage>
        <taxon>Eukaryota</taxon>
        <taxon>Metazoa</taxon>
        <taxon>Ecdysozoa</taxon>
        <taxon>Nematoda</taxon>
        <taxon>Chromadorea</taxon>
        <taxon>Rhabditida</taxon>
        <taxon>Rhabditina</taxon>
        <taxon>Rhabditomorpha</taxon>
        <taxon>Rhabditoidea</taxon>
        <taxon>Rhabditidae</taxon>
        <taxon>Peloderinae</taxon>
        <taxon>Caenorhabditis</taxon>
    </lineage>
</organism>
<feature type="chain" id="PRO_5013808181" description="Saposin B-type domain-containing protein" evidence="1">
    <location>
        <begin position="22"/>
        <end position="113"/>
    </location>
</feature>
<dbReference type="Proteomes" id="UP000230233">
    <property type="component" value="Chromosome V"/>
</dbReference>